<reference evidence="11 12" key="1">
    <citation type="submission" date="2023-01" db="EMBL/GenBank/DDBJ databases">
        <title>Cultivation and genomic characterization of new, ubiquitous marine nitrite-oxidizing bacteria from the Nitrospirales.</title>
        <authorList>
            <person name="Mueller A.J."/>
            <person name="Daebeler A."/>
            <person name="Herbold C.W."/>
            <person name="Kirkegaard R.H."/>
            <person name="Daims H."/>
        </authorList>
    </citation>
    <scope>NUCLEOTIDE SEQUENCE [LARGE SCALE GENOMIC DNA]</scope>
    <source>
        <strain evidence="11 12">VA</strain>
    </source>
</reference>
<dbReference type="EC" id="3.6.5.-" evidence="8"/>
<evidence type="ECO:0000313" key="11">
    <source>
        <dbReference type="EMBL" id="WNM59630.1"/>
    </source>
</evidence>
<accession>A0AA96GGG4</accession>
<organism evidence="11 12">
    <name type="scientific">Candidatus Nitrospira allomarina</name>
    <dbReference type="NCBI Taxonomy" id="3020900"/>
    <lineage>
        <taxon>Bacteria</taxon>
        <taxon>Pseudomonadati</taxon>
        <taxon>Nitrospirota</taxon>
        <taxon>Nitrospiria</taxon>
        <taxon>Nitrospirales</taxon>
        <taxon>Nitrospiraceae</taxon>
        <taxon>Nitrospira</taxon>
    </lineage>
</organism>
<evidence type="ECO:0000256" key="8">
    <source>
        <dbReference type="HAMAP-Rule" id="MF_01454"/>
    </source>
</evidence>
<evidence type="ECO:0000256" key="6">
    <source>
        <dbReference type="ARBA" id="ARBA00022842"/>
    </source>
</evidence>
<feature type="binding site" evidence="8">
    <location>
        <begin position="164"/>
        <end position="171"/>
    </location>
    <ligand>
        <name>GTP</name>
        <dbReference type="ChEBI" id="CHEBI:37565"/>
    </ligand>
</feature>
<keyword evidence="6 8" id="KW-0460">Magnesium</keyword>
<keyword evidence="4 8" id="KW-0547">Nucleotide-binding</keyword>
<dbReference type="PROSITE" id="PS00905">
    <property type="entry name" value="GTP1_OBG"/>
    <property type="match status" value="1"/>
</dbReference>
<dbReference type="InterPro" id="IPR006074">
    <property type="entry name" value="GTP1-OBG_CS"/>
</dbReference>
<keyword evidence="7 8" id="KW-0342">GTP-binding</keyword>
<dbReference type="InterPro" id="IPR006073">
    <property type="entry name" value="GTP-bd"/>
</dbReference>
<dbReference type="GO" id="GO:0003924">
    <property type="term" value="F:GTPase activity"/>
    <property type="evidence" value="ECO:0007669"/>
    <property type="project" value="UniProtKB-UniRule"/>
</dbReference>
<dbReference type="PANTHER" id="PTHR11702:SF31">
    <property type="entry name" value="MITOCHONDRIAL RIBOSOME-ASSOCIATED GTPASE 2"/>
    <property type="match status" value="1"/>
</dbReference>
<comment type="subcellular location">
    <subcellularLocation>
        <location evidence="8">Cytoplasm</location>
    </subcellularLocation>
</comment>
<feature type="domain" description="OBG-type G" evidence="9">
    <location>
        <begin position="158"/>
        <end position="329"/>
    </location>
</feature>
<dbReference type="InterPro" id="IPR036726">
    <property type="entry name" value="GTP1_OBG_dom_sf"/>
</dbReference>
<dbReference type="PANTHER" id="PTHR11702">
    <property type="entry name" value="DEVELOPMENTALLY REGULATED GTP-BINDING PROTEIN-RELATED"/>
    <property type="match status" value="1"/>
</dbReference>
<comment type="subunit">
    <text evidence="8">Monomer.</text>
</comment>
<comment type="function">
    <text evidence="8">An essential GTPase which binds GTP, GDP and possibly (p)ppGpp with moderate affinity, with high nucleotide exchange rates and a fairly low GTP hydrolysis rate. Plays a role in control of the cell cycle, stress response, ribosome biogenesis and in those bacteria that undergo differentiation, in morphogenesis control.</text>
</comment>
<feature type="binding site" evidence="8">
    <location>
        <position position="191"/>
    </location>
    <ligand>
        <name>Mg(2+)</name>
        <dbReference type="ChEBI" id="CHEBI:18420"/>
    </ligand>
</feature>
<evidence type="ECO:0000256" key="2">
    <source>
        <dbReference type="ARBA" id="ARBA00022490"/>
    </source>
</evidence>
<keyword evidence="5 8" id="KW-0378">Hydrolase</keyword>
<dbReference type="Gene3D" id="2.70.210.12">
    <property type="entry name" value="GTP1/OBG domain"/>
    <property type="match status" value="1"/>
</dbReference>
<dbReference type="AlphaFoldDB" id="A0AA96GGG4"/>
<feature type="binding site" evidence="8">
    <location>
        <begin position="211"/>
        <end position="214"/>
    </location>
    <ligand>
        <name>GTP</name>
        <dbReference type="ChEBI" id="CHEBI:37565"/>
    </ligand>
</feature>
<feature type="binding site" evidence="8">
    <location>
        <position position="171"/>
    </location>
    <ligand>
        <name>Mg(2+)</name>
        <dbReference type="ChEBI" id="CHEBI:18420"/>
    </ligand>
</feature>
<dbReference type="SUPFAM" id="SSF52540">
    <property type="entry name" value="P-loop containing nucleoside triphosphate hydrolases"/>
    <property type="match status" value="1"/>
</dbReference>
<dbReference type="NCBIfam" id="TIGR02729">
    <property type="entry name" value="Obg_CgtA"/>
    <property type="match status" value="1"/>
</dbReference>
<keyword evidence="2 8" id="KW-0963">Cytoplasm</keyword>
<feature type="binding site" evidence="8">
    <location>
        <begin position="189"/>
        <end position="193"/>
    </location>
    <ligand>
        <name>GTP</name>
        <dbReference type="ChEBI" id="CHEBI:37565"/>
    </ligand>
</feature>
<dbReference type="PROSITE" id="PS51883">
    <property type="entry name" value="OBG"/>
    <property type="match status" value="1"/>
</dbReference>
<dbReference type="InterPro" id="IPR014100">
    <property type="entry name" value="GTP-bd_Obg/CgtA"/>
</dbReference>
<dbReference type="SUPFAM" id="SSF82051">
    <property type="entry name" value="Obg GTP-binding protein N-terminal domain"/>
    <property type="match status" value="1"/>
</dbReference>
<gene>
    <name evidence="11" type="primary">obgE</name>
    <name evidence="8" type="synonym">obg</name>
    <name evidence="11" type="ORF">PP769_07715</name>
</gene>
<dbReference type="NCBIfam" id="NF008956">
    <property type="entry name" value="PRK12299.1"/>
    <property type="match status" value="1"/>
</dbReference>
<evidence type="ECO:0000256" key="5">
    <source>
        <dbReference type="ARBA" id="ARBA00022801"/>
    </source>
</evidence>
<keyword evidence="3 8" id="KW-0479">Metal-binding</keyword>
<dbReference type="EMBL" id="CP116967">
    <property type="protein sequence ID" value="WNM59630.1"/>
    <property type="molecule type" value="Genomic_DNA"/>
</dbReference>
<dbReference type="GO" id="GO:0000287">
    <property type="term" value="F:magnesium ion binding"/>
    <property type="evidence" value="ECO:0007669"/>
    <property type="project" value="InterPro"/>
</dbReference>
<dbReference type="CDD" id="cd01898">
    <property type="entry name" value="Obg"/>
    <property type="match status" value="1"/>
</dbReference>
<comment type="similarity">
    <text evidence="1 8">Belongs to the TRAFAC class OBG-HflX-like GTPase superfamily. OBG GTPase family.</text>
</comment>
<dbReference type="Pfam" id="PF01926">
    <property type="entry name" value="MMR_HSR1"/>
    <property type="match status" value="1"/>
</dbReference>
<dbReference type="GO" id="GO:0005525">
    <property type="term" value="F:GTP binding"/>
    <property type="evidence" value="ECO:0007669"/>
    <property type="project" value="UniProtKB-UniRule"/>
</dbReference>
<evidence type="ECO:0000256" key="1">
    <source>
        <dbReference type="ARBA" id="ARBA00007699"/>
    </source>
</evidence>
<feature type="binding site" evidence="8">
    <location>
        <begin position="281"/>
        <end position="284"/>
    </location>
    <ligand>
        <name>GTP</name>
        <dbReference type="ChEBI" id="CHEBI:37565"/>
    </ligand>
</feature>
<dbReference type="KEGG" id="nall:PP769_07715"/>
<dbReference type="InterPro" id="IPR027417">
    <property type="entry name" value="P-loop_NTPase"/>
</dbReference>
<proteinExistence type="inferred from homology"/>
<dbReference type="PRINTS" id="PR00326">
    <property type="entry name" value="GTP1OBG"/>
</dbReference>
<dbReference type="GO" id="GO:0043022">
    <property type="term" value="F:ribosome binding"/>
    <property type="evidence" value="ECO:0007669"/>
    <property type="project" value="UniProtKB-ARBA"/>
</dbReference>
<dbReference type="Pfam" id="PF01018">
    <property type="entry name" value="GTP1_OBG"/>
    <property type="match status" value="1"/>
</dbReference>
<protein>
    <recommendedName>
        <fullName evidence="8">GTPase Obg</fullName>
        <ecNumber evidence="8">3.6.5.-</ecNumber>
    </recommendedName>
    <alternativeName>
        <fullName evidence="8">GTP-binding protein Obg</fullName>
    </alternativeName>
</protein>
<evidence type="ECO:0000256" key="4">
    <source>
        <dbReference type="ARBA" id="ARBA00022741"/>
    </source>
</evidence>
<dbReference type="GO" id="GO:0005737">
    <property type="term" value="C:cytoplasm"/>
    <property type="evidence" value="ECO:0007669"/>
    <property type="project" value="UniProtKB-SubCell"/>
</dbReference>
<evidence type="ECO:0000259" key="9">
    <source>
        <dbReference type="PROSITE" id="PS51710"/>
    </source>
</evidence>
<dbReference type="Proteomes" id="UP001302719">
    <property type="component" value="Chromosome"/>
</dbReference>
<feature type="binding site" evidence="8">
    <location>
        <begin position="310"/>
        <end position="312"/>
    </location>
    <ligand>
        <name>GTP</name>
        <dbReference type="ChEBI" id="CHEBI:37565"/>
    </ligand>
</feature>
<evidence type="ECO:0000256" key="7">
    <source>
        <dbReference type="ARBA" id="ARBA00023134"/>
    </source>
</evidence>
<dbReference type="PIRSF" id="PIRSF002401">
    <property type="entry name" value="GTP_bd_Obg/CgtA"/>
    <property type="match status" value="1"/>
</dbReference>
<dbReference type="InterPro" id="IPR045086">
    <property type="entry name" value="OBG_GTPase"/>
</dbReference>
<dbReference type="FunFam" id="2.70.210.12:FF:000001">
    <property type="entry name" value="GTPase Obg"/>
    <property type="match status" value="1"/>
</dbReference>
<dbReference type="PROSITE" id="PS51710">
    <property type="entry name" value="G_OBG"/>
    <property type="match status" value="1"/>
</dbReference>
<evidence type="ECO:0000313" key="12">
    <source>
        <dbReference type="Proteomes" id="UP001302719"/>
    </source>
</evidence>
<dbReference type="GO" id="GO:0042254">
    <property type="term" value="P:ribosome biogenesis"/>
    <property type="evidence" value="ECO:0007669"/>
    <property type="project" value="UniProtKB-UniRule"/>
</dbReference>
<sequence>MFIDQARIFIKAGDGGTGHCSFRREKFAEFGGPNGGDGGDGGDVVFVASNRVSTLLDLRYQKHYEATSGVRGLKTNCHGANGSDIVIPLPVGTLVKTEDGEIIADLIAEGQTAIVAKGGKGGKGNARFATSTNRAPRQFEPGTPGEERWVNLELKLLADVGLVGFPNAGKSTLISAISSAHPEIASYPFTTLRPHLGVVEWMEHSSFVVADIPGLIEGAHEGKGLGIKFLRHIQRTAFLLYLVDITEWIAEDPVEIVETLQRELQAFDPELLERPFAIVATKIDSQGNGQHLEALREYCSAHHFPFFPISAVTREGLPSLVTYLGKAVLEAKTSCASKC</sequence>
<comment type="cofactor">
    <cofactor evidence="8">
        <name>Mg(2+)</name>
        <dbReference type="ChEBI" id="CHEBI:18420"/>
    </cofactor>
</comment>
<dbReference type="InterPro" id="IPR006169">
    <property type="entry name" value="GTP1_OBG_dom"/>
</dbReference>
<dbReference type="HAMAP" id="MF_01454">
    <property type="entry name" value="GTPase_Obg"/>
    <property type="match status" value="1"/>
</dbReference>
<dbReference type="RefSeq" id="WP_312646416.1">
    <property type="nucleotide sequence ID" value="NZ_CP116967.1"/>
</dbReference>
<evidence type="ECO:0000259" key="10">
    <source>
        <dbReference type="PROSITE" id="PS51883"/>
    </source>
</evidence>
<dbReference type="NCBIfam" id="NF008955">
    <property type="entry name" value="PRK12297.1"/>
    <property type="match status" value="1"/>
</dbReference>
<name>A0AA96GGG4_9BACT</name>
<dbReference type="InterPro" id="IPR031167">
    <property type="entry name" value="G_OBG"/>
</dbReference>
<dbReference type="Gene3D" id="3.40.50.300">
    <property type="entry name" value="P-loop containing nucleotide triphosphate hydrolases"/>
    <property type="match status" value="1"/>
</dbReference>
<evidence type="ECO:0000256" key="3">
    <source>
        <dbReference type="ARBA" id="ARBA00022723"/>
    </source>
</evidence>
<keyword evidence="12" id="KW-1185">Reference proteome</keyword>
<feature type="domain" description="Obg" evidence="10">
    <location>
        <begin position="1"/>
        <end position="157"/>
    </location>
</feature>